<accession>A0AAV3Q536</accession>
<dbReference type="AlphaFoldDB" id="A0AAV3Q536"/>
<evidence type="ECO:0000313" key="3">
    <source>
        <dbReference type="Proteomes" id="UP001454036"/>
    </source>
</evidence>
<feature type="compositionally biased region" description="Basic residues" evidence="1">
    <location>
        <begin position="72"/>
        <end position="87"/>
    </location>
</feature>
<feature type="region of interest" description="Disordered" evidence="1">
    <location>
        <begin position="63"/>
        <end position="87"/>
    </location>
</feature>
<name>A0AAV3Q536_LITER</name>
<dbReference type="Proteomes" id="UP001454036">
    <property type="component" value="Unassembled WGS sequence"/>
</dbReference>
<dbReference type="EMBL" id="BAABME010003448">
    <property type="protein sequence ID" value="GAA0158844.1"/>
    <property type="molecule type" value="Genomic_DNA"/>
</dbReference>
<proteinExistence type="predicted"/>
<reference evidence="2 3" key="1">
    <citation type="submission" date="2024-01" db="EMBL/GenBank/DDBJ databases">
        <title>The complete chloroplast genome sequence of Lithospermum erythrorhizon: insights into the phylogenetic relationship among Boraginaceae species and the maternal lineages of purple gromwells.</title>
        <authorList>
            <person name="Okada T."/>
            <person name="Watanabe K."/>
        </authorList>
    </citation>
    <scope>NUCLEOTIDE SEQUENCE [LARGE SCALE GENOMIC DNA]</scope>
</reference>
<evidence type="ECO:0000256" key="1">
    <source>
        <dbReference type="SAM" id="MobiDB-lite"/>
    </source>
</evidence>
<comment type="caution">
    <text evidence="2">The sequence shown here is derived from an EMBL/GenBank/DDBJ whole genome shotgun (WGS) entry which is preliminary data.</text>
</comment>
<gene>
    <name evidence="2" type="ORF">LIER_15767</name>
</gene>
<sequence>MGPLKAEEEVIAYKKARRNNKKSLAFLAAKAKKLLEVNDIEVDGDDELVMLVKNFKRLLKNKSNKGEYHQRSTSKRYGNYKKRIKTK</sequence>
<organism evidence="2 3">
    <name type="scientific">Lithospermum erythrorhizon</name>
    <name type="common">Purple gromwell</name>
    <name type="synonym">Lithospermum officinale var. erythrorhizon</name>
    <dbReference type="NCBI Taxonomy" id="34254"/>
    <lineage>
        <taxon>Eukaryota</taxon>
        <taxon>Viridiplantae</taxon>
        <taxon>Streptophyta</taxon>
        <taxon>Embryophyta</taxon>
        <taxon>Tracheophyta</taxon>
        <taxon>Spermatophyta</taxon>
        <taxon>Magnoliopsida</taxon>
        <taxon>eudicotyledons</taxon>
        <taxon>Gunneridae</taxon>
        <taxon>Pentapetalae</taxon>
        <taxon>asterids</taxon>
        <taxon>lamiids</taxon>
        <taxon>Boraginales</taxon>
        <taxon>Boraginaceae</taxon>
        <taxon>Boraginoideae</taxon>
        <taxon>Lithospermeae</taxon>
        <taxon>Lithospermum</taxon>
    </lineage>
</organism>
<protein>
    <submittedName>
        <fullName evidence="2">Uncharacterized protein</fullName>
    </submittedName>
</protein>
<keyword evidence="3" id="KW-1185">Reference proteome</keyword>
<evidence type="ECO:0000313" key="2">
    <source>
        <dbReference type="EMBL" id="GAA0158844.1"/>
    </source>
</evidence>